<dbReference type="EMBL" id="CADEAL010004091">
    <property type="protein sequence ID" value="CAB1451517.1"/>
    <property type="molecule type" value="Genomic_DNA"/>
</dbReference>
<gene>
    <name evidence="1" type="ORF">PLEPLA_LOCUS39211</name>
</gene>
<proteinExistence type="predicted"/>
<dbReference type="Proteomes" id="UP001153269">
    <property type="component" value="Unassembled WGS sequence"/>
</dbReference>
<organism evidence="1 2">
    <name type="scientific">Pleuronectes platessa</name>
    <name type="common">European plaice</name>
    <dbReference type="NCBI Taxonomy" id="8262"/>
    <lineage>
        <taxon>Eukaryota</taxon>
        <taxon>Metazoa</taxon>
        <taxon>Chordata</taxon>
        <taxon>Craniata</taxon>
        <taxon>Vertebrata</taxon>
        <taxon>Euteleostomi</taxon>
        <taxon>Actinopterygii</taxon>
        <taxon>Neopterygii</taxon>
        <taxon>Teleostei</taxon>
        <taxon>Neoteleostei</taxon>
        <taxon>Acanthomorphata</taxon>
        <taxon>Carangaria</taxon>
        <taxon>Pleuronectiformes</taxon>
        <taxon>Pleuronectoidei</taxon>
        <taxon>Pleuronectidae</taxon>
        <taxon>Pleuronectes</taxon>
    </lineage>
</organism>
<name>A0A9N7Z6E9_PLEPL</name>
<accession>A0A9N7Z6E9</accession>
<evidence type="ECO:0000313" key="2">
    <source>
        <dbReference type="Proteomes" id="UP001153269"/>
    </source>
</evidence>
<evidence type="ECO:0000313" key="1">
    <source>
        <dbReference type="EMBL" id="CAB1451517.1"/>
    </source>
</evidence>
<comment type="caution">
    <text evidence="1">The sequence shown here is derived from an EMBL/GenBank/DDBJ whole genome shotgun (WGS) entry which is preliminary data.</text>
</comment>
<dbReference type="AlphaFoldDB" id="A0A9N7Z6E9"/>
<protein>
    <submittedName>
        <fullName evidence="1">Uncharacterized protein</fullName>
    </submittedName>
</protein>
<sequence length="148" mass="16338">MKLIHREKTYLMDMMLGGAGQTGPGSVLVRQVLVRLVLVRLVLVRQVLVRLVLVQFFRNLLVLSLSESVTVAASNHTQVCTTSQKSQCVLMVQGPVSSGGRMDLEQRTTKTNQSFIPEPRRTTRSKLTNELAVAETCKGAKDVMTPLT</sequence>
<keyword evidence="2" id="KW-1185">Reference proteome</keyword>
<reference evidence="1" key="1">
    <citation type="submission" date="2020-03" db="EMBL/GenBank/DDBJ databases">
        <authorList>
            <person name="Weist P."/>
        </authorList>
    </citation>
    <scope>NUCLEOTIDE SEQUENCE</scope>
</reference>